<protein>
    <submittedName>
        <fullName evidence="1">Uncharacterized protein</fullName>
    </submittedName>
</protein>
<gene>
    <name evidence="1" type="ORF">NPIL_248201</name>
</gene>
<accession>A0A8X6PLE8</accession>
<dbReference type="EMBL" id="BMAW01116919">
    <property type="protein sequence ID" value="GFT72756.1"/>
    <property type="molecule type" value="Genomic_DNA"/>
</dbReference>
<organism evidence="1 2">
    <name type="scientific">Nephila pilipes</name>
    <name type="common">Giant wood spider</name>
    <name type="synonym">Nephila maculata</name>
    <dbReference type="NCBI Taxonomy" id="299642"/>
    <lineage>
        <taxon>Eukaryota</taxon>
        <taxon>Metazoa</taxon>
        <taxon>Ecdysozoa</taxon>
        <taxon>Arthropoda</taxon>
        <taxon>Chelicerata</taxon>
        <taxon>Arachnida</taxon>
        <taxon>Araneae</taxon>
        <taxon>Araneomorphae</taxon>
        <taxon>Entelegynae</taxon>
        <taxon>Araneoidea</taxon>
        <taxon>Nephilidae</taxon>
        <taxon>Nephila</taxon>
    </lineage>
</organism>
<dbReference type="Proteomes" id="UP000887013">
    <property type="component" value="Unassembled WGS sequence"/>
</dbReference>
<dbReference type="AlphaFoldDB" id="A0A8X6PLE8"/>
<reference evidence="1" key="1">
    <citation type="submission" date="2020-08" db="EMBL/GenBank/DDBJ databases">
        <title>Multicomponent nature underlies the extraordinary mechanical properties of spider dragline silk.</title>
        <authorList>
            <person name="Kono N."/>
            <person name="Nakamura H."/>
            <person name="Mori M."/>
            <person name="Yoshida Y."/>
            <person name="Ohtoshi R."/>
            <person name="Malay A.D."/>
            <person name="Moran D.A.P."/>
            <person name="Tomita M."/>
            <person name="Numata K."/>
            <person name="Arakawa K."/>
        </authorList>
    </citation>
    <scope>NUCLEOTIDE SEQUENCE</scope>
</reference>
<sequence length="157" mass="17699">MLEEEESIFSLSLDHSFSGFHLKSHSNLFLSDSASNPLDPYLPSEVINLKIYFHQPRYFFRICVQLSLHFITEELCSAIIIAQGSTRHPDTDHVVSEEVNGTIFSAEVGTFHPRRNRARPVQSNSLGRTTLQVGQGELSRSVSCRKEVGDEGVLFNF</sequence>
<comment type="caution">
    <text evidence="1">The sequence shown here is derived from an EMBL/GenBank/DDBJ whole genome shotgun (WGS) entry which is preliminary data.</text>
</comment>
<evidence type="ECO:0000313" key="1">
    <source>
        <dbReference type="EMBL" id="GFT72756.1"/>
    </source>
</evidence>
<proteinExistence type="predicted"/>
<keyword evidence="2" id="KW-1185">Reference proteome</keyword>
<name>A0A8X6PLE8_NEPPI</name>
<evidence type="ECO:0000313" key="2">
    <source>
        <dbReference type="Proteomes" id="UP000887013"/>
    </source>
</evidence>